<proteinExistence type="predicted"/>
<evidence type="ECO:0000256" key="1">
    <source>
        <dbReference type="ARBA" id="ARBA00022649"/>
    </source>
</evidence>
<dbReference type="Proteomes" id="UP000244168">
    <property type="component" value="Unassembled WGS sequence"/>
</dbReference>
<dbReference type="Pfam" id="PF05016">
    <property type="entry name" value="ParE_toxin"/>
    <property type="match status" value="1"/>
</dbReference>
<dbReference type="InterPro" id="IPR007712">
    <property type="entry name" value="RelE/ParE_toxin"/>
</dbReference>
<dbReference type="InterPro" id="IPR035093">
    <property type="entry name" value="RelE/ParE_toxin_dom_sf"/>
</dbReference>
<protein>
    <submittedName>
        <fullName evidence="2">ParE-like toxin of type II ParDE toxin-antitoxin system</fullName>
    </submittedName>
</protein>
<gene>
    <name evidence="2" type="ORF">C8P68_102822</name>
</gene>
<keyword evidence="3" id="KW-1185">Reference proteome</keyword>
<organism evidence="2 3">
    <name type="scientific">Mucilaginibacter yixingensis</name>
    <dbReference type="NCBI Taxonomy" id="1295612"/>
    <lineage>
        <taxon>Bacteria</taxon>
        <taxon>Pseudomonadati</taxon>
        <taxon>Bacteroidota</taxon>
        <taxon>Sphingobacteriia</taxon>
        <taxon>Sphingobacteriales</taxon>
        <taxon>Sphingobacteriaceae</taxon>
        <taxon>Mucilaginibacter</taxon>
    </lineage>
</organism>
<name>A0A2T5JDZ3_9SPHI</name>
<dbReference type="RefSeq" id="WP_107827891.1">
    <property type="nucleotide sequence ID" value="NZ_CP160205.1"/>
</dbReference>
<reference evidence="2 3" key="1">
    <citation type="submission" date="2018-04" db="EMBL/GenBank/DDBJ databases">
        <title>Genomic Encyclopedia of Archaeal and Bacterial Type Strains, Phase II (KMG-II): from individual species to whole genera.</title>
        <authorList>
            <person name="Goeker M."/>
        </authorList>
    </citation>
    <scope>NUCLEOTIDE SEQUENCE [LARGE SCALE GENOMIC DNA]</scope>
    <source>
        <strain evidence="2 3">DSM 26809</strain>
    </source>
</reference>
<dbReference type="Gene3D" id="3.30.2310.20">
    <property type="entry name" value="RelE-like"/>
    <property type="match status" value="1"/>
</dbReference>
<dbReference type="EMBL" id="QAOQ01000002">
    <property type="protein sequence ID" value="PTQ99991.1"/>
    <property type="molecule type" value="Genomic_DNA"/>
</dbReference>
<accession>A0A2T5JDZ3</accession>
<evidence type="ECO:0000313" key="3">
    <source>
        <dbReference type="Proteomes" id="UP000244168"/>
    </source>
</evidence>
<keyword evidence="1" id="KW-1277">Toxin-antitoxin system</keyword>
<evidence type="ECO:0000313" key="2">
    <source>
        <dbReference type="EMBL" id="PTQ99991.1"/>
    </source>
</evidence>
<dbReference type="AlphaFoldDB" id="A0A2T5JDZ3"/>
<dbReference type="OrthoDB" id="595476at2"/>
<sequence length="101" mass="12026">MSSIFSVKINEKALHELEASVKWYEEELPGLGERFFVAVREKIRLIVKGPYLYKSLNEKYRQAVLADFPFVIVYWINEQQQIIIISAIFHTSRRPNKRIRK</sequence>
<comment type="caution">
    <text evidence="2">The sequence shown here is derived from an EMBL/GenBank/DDBJ whole genome shotgun (WGS) entry which is preliminary data.</text>
</comment>